<dbReference type="OMA" id="EEHTEMI"/>
<evidence type="ECO:0000256" key="1">
    <source>
        <dbReference type="ARBA" id="ARBA00004123"/>
    </source>
</evidence>
<gene>
    <name evidence="3" type="primary">ABSGL_00604.1 scaffold 832</name>
</gene>
<keyword evidence="4" id="KW-1185">Reference proteome</keyword>
<dbReference type="InterPro" id="IPR019140">
    <property type="entry name" value="MCM_complex-bd"/>
</dbReference>
<dbReference type="Pfam" id="PF09739">
    <property type="entry name" value="MCM_bind"/>
    <property type="match status" value="2"/>
</dbReference>
<proteinExistence type="predicted"/>
<dbReference type="GO" id="GO:0006261">
    <property type="term" value="P:DNA-templated DNA replication"/>
    <property type="evidence" value="ECO:0007669"/>
    <property type="project" value="TreeGrafter"/>
</dbReference>
<dbReference type="FunCoup" id="A0A168KRV7">
    <property type="interactions" value="13"/>
</dbReference>
<comment type="subcellular location">
    <subcellularLocation>
        <location evidence="1">Nucleus</location>
    </subcellularLocation>
</comment>
<dbReference type="Proteomes" id="UP000078561">
    <property type="component" value="Unassembled WGS sequence"/>
</dbReference>
<dbReference type="InParanoid" id="A0A168KRV7"/>
<dbReference type="EMBL" id="LT550270">
    <property type="protein sequence ID" value="SAL95286.1"/>
    <property type="molecule type" value="Genomic_DNA"/>
</dbReference>
<dbReference type="AlphaFoldDB" id="A0A168KRV7"/>
<evidence type="ECO:0000313" key="4">
    <source>
        <dbReference type="Proteomes" id="UP000078561"/>
    </source>
</evidence>
<organism evidence="3">
    <name type="scientific">Absidia glauca</name>
    <name type="common">Pin mould</name>
    <dbReference type="NCBI Taxonomy" id="4829"/>
    <lineage>
        <taxon>Eukaryota</taxon>
        <taxon>Fungi</taxon>
        <taxon>Fungi incertae sedis</taxon>
        <taxon>Mucoromycota</taxon>
        <taxon>Mucoromycotina</taxon>
        <taxon>Mucoromycetes</taxon>
        <taxon>Mucorales</taxon>
        <taxon>Cunninghamellaceae</taxon>
        <taxon>Absidia</taxon>
    </lineage>
</organism>
<protein>
    <recommendedName>
        <fullName evidence="5">Mini-chromosome maintenance complex-binding protein</fullName>
    </recommendedName>
</protein>
<dbReference type="PANTHER" id="PTHR13489:SF0">
    <property type="entry name" value="MINI-CHROMOSOME MAINTENANCE COMPLEX-BINDING PROTEIN"/>
    <property type="match status" value="1"/>
</dbReference>
<sequence length="542" mass="60606">MSSPDASPLNFDPSSHFAGLFAKQQDLFKIPSLNHVPIKSLKKNGLVRFRCMLQDTGLGQEMFVSTYNKHENGSSKTLCYLYTDDLVDMDTNQENMFPSDQLGERSIVYCVSPPGETRWAKDASCCTSDILEALDNLNLQELSSPPTSGLKQKFPLADAHHTAALVKFYDNADSLRVGQLVDIIGVLGGKLDVTDNAGMDEQELFDSHLTQQYKDTPVVHAITYTTVQGATETPFFTKAQLDDTFSQSQDIRGPLIDYIGTCFGDDKLVAEYVLLQLLSRVSSQRHGLKIGQFCLNITNFHPNSDSPSTTTSSQPIVDIVSNLVLHQVPIPLTLDNLNKSRFSPQSVNEDLLSGVLQLVPGTHILVDESALSEGQLGDTGVRNMQALINAIQHQTVTYAFPYSQFDFDVDLGFITLSTRKSLLPNHCTIAMKPNYPLDQIQSENRSMPNREQLNVFRLFVQASRHATYEIPEDISQYIQEDFVKERKAAADQQKPLPSQEDLMLRMNLCRLVALSFGEQTLTRDTYNYTVRLDDMRKARNLA</sequence>
<dbReference type="GO" id="GO:0003682">
    <property type="term" value="F:chromatin binding"/>
    <property type="evidence" value="ECO:0007669"/>
    <property type="project" value="TreeGrafter"/>
</dbReference>
<dbReference type="GO" id="GO:0005634">
    <property type="term" value="C:nucleus"/>
    <property type="evidence" value="ECO:0007669"/>
    <property type="project" value="UniProtKB-SubCell"/>
</dbReference>
<reference evidence="3" key="1">
    <citation type="submission" date="2016-04" db="EMBL/GenBank/DDBJ databases">
        <authorList>
            <person name="Evans L.H."/>
            <person name="Alamgir A."/>
            <person name="Owens N."/>
            <person name="Weber N.D."/>
            <person name="Virtaneva K."/>
            <person name="Barbian K."/>
            <person name="Babar A."/>
            <person name="Rosenke K."/>
        </authorList>
    </citation>
    <scope>NUCLEOTIDE SEQUENCE [LARGE SCALE GENOMIC DNA]</scope>
    <source>
        <strain evidence="3">CBS 101.48</strain>
    </source>
</reference>
<evidence type="ECO:0000313" key="3">
    <source>
        <dbReference type="EMBL" id="SAL95286.1"/>
    </source>
</evidence>
<keyword evidence="2" id="KW-0539">Nucleus</keyword>
<dbReference type="STRING" id="4829.A0A168KRV7"/>
<dbReference type="PANTHER" id="PTHR13489">
    <property type="entry name" value="MINI-CHROMOSOME MAINTENANCE COMPLEX-BINDING PROTEIN"/>
    <property type="match status" value="1"/>
</dbReference>
<name>A0A168KRV7_ABSGL</name>
<dbReference type="OrthoDB" id="329666at2759"/>
<evidence type="ECO:0000256" key="2">
    <source>
        <dbReference type="ARBA" id="ARBA00023242"/>
    </source>
</evidence>
<accession>A0A168KRV7</accession>
<evidence type="ECO:0008006" key="5">
    <source>
        <dbReference type="Google" id="ProtNLM"/>
    </source>
</evidence>